<dbReference type="Gene3D" id="3.40.720.10">
    <property type="entry name" value="Alkaline Phosphatase, subunit A"/>
    <property type="match status" value="1"/>
</dbReference>
<evidence type="ECO:0000313" key="4">
    <source>
        <dbReference type="EMBL" id="TDE14300.1"/>
    </source>
</evidence>
<dbReference type="PANTHER" id="PTHR45953">
    <property type="entry name" value="IDURONATE 2-SULFATASE"/>
    <property type="match status" value="1"/>
</dbReference>
<feature type="domain" description="Sulfatase N-terminal" evidence="3">
    <location>
        <begin position="5"/>
        <end position="381"/>
    </location>
</feature>
<sequence>MRRPPSILLIVCDQLNASVMGTYGGPVSTPNIDRLARSGVTFTEATCPAVLCSPSRASLITGVYPHTHGILHNVGRRDYPTMPSPPTEEGIKASDVTTEKLLDEHGYATHHYGKWHLSDEDLPYYSDTFGEHQTYAAQMEDVFRRVRERPRAEWMDWYGWAMPVLTDPAMAGVHDRMSQDGTKSMFGDFVAKIGRLELPVEETFDHMVASRTVERIQRSGPEPFMITCSFNSPHDPNIVPSPYYELYDPADIGLPTSTGEARFSGDPSHHLAAALGENGLREFLRVYYASVRLMDDQVGRVLDTLESSGRRDDTVVVFLADHGDMAAEHGMIWKSTSAFYDEIVRIPLIVSYPRATAGPLVDSSAASLVDIMPTLLDFAGVPVPSHVEGRSLVERISGTGSSRSEETYSYCERLPANTMHRRRLTTEAAEGSFMIRSPEWKYARYPDGDEYLYDLADDPGENVNLAHDPEFKTKQAQLAHELDAWLARSWPQ</sequence>
<keyword evidence="2" id="KW-0378">Hydrolase</keyword>
<dbReference type="Proteomes" id="UP000294739">
    <property type="component" value="Unassembled WGS sequence"/>
</dbReference>
<dbReference type="EMBL" id="SMKZ01000003">
    <property type="protein sequence ID" value="TDE14300.1"/>
    <property type="molecule type" value="Genomic_DNA"/>
</dbReference>
<accession>A0A4R5DQ42</accession>
<comment type="caution">
    <text evidence="4">The sequence shown here is derived from an EMBL/GenBank/DDBJ whole genome shotgun (WGS) entry which is preliminary data.</text>
</comment>
<dbReference type="GO" id="GO:0005737">
    <property type="term" value="C:cytoplasm"/>
    <property type="evidence" value="ECO:0007669"/>
    <property type="project" value="TreeGrafter"/>
</dbReference>
<dbReference type="GO" id="GO:0046872">
    <property type="term" value="F:metal ion binding"/>
    <property type="evidence" value="ECO:0007669"/>
    <property type="project" value="UniProtKB-KW"/>
</dbReference>
<evidence type="ECO:0000313" key="5">
    <source>
        <dbReference type="Proteomes" id="UP000294739"/>
    </source>
</evidence>
<dbReference type="AlphaFoldDB" id="A0A4R5DQ42"/>
<name>A0A4R5DQ42_9ACTN</name>
<protein>
    <recommendedName>
        <fullName evidence="3">Sulfatase N-terminal domain-containing protein</fullName>
    </recommendedName>
</protein>
<organism evidence="4 5">
    <name type="scientific">Jiangella asiatica</name>
    <dbReference type="NCBI Taxonomy" id="2530372"/>
    <lineage>
        <taxon>Bacteria</taxon>
        <taxon>Bacillati</taxon>
        <taxon>Actinomycetota</taxon>
        <taxon>Actinomycetes</taxon>
        <taxon>Jiangellales</taxon>
        <taxon>Jiangellaceae</taxon>
        <taxon>Jiangella</taxon>
    </lineage>
</organism>
<dbReference type="SUPFAM" id="SSF53649">
    <property type="entry name" value="Alkaline phosphatase-like"/>
    <property type="match status" value="1"/>
</dbReference>
<dbReference type="Pfam" id="PF00884">
    <property type="entry name" value="Sulfatase"/>
    <property type="match status" value="1"/>
</dbReference>
<dbReference type="RefSeq" id="WP_131891457.1">
    <property type="nucleotide sequence ID" value="NZ_SMKZ01000003.1"/>
</dbReference>
<dbReference type="InterPro" id="IPR017850">
    <property type="entry name" value="Alkaline_phosphatase_core_sf"/>
</dbReference>
<gene>
    <name evidence="4" type="ORF">E1269_03855</name>
</gene>
<dbReference type="InParanoid" id="A0A4R5DQ42"/>
<evidence type="ECO:0000259" key="3">
    <source>
        <dbReference type="Pfam" id="PF00884"/>
    </source>
</evidence>
<keyword evidence="5" id="KW-1185">Reference proteome</keyword>
<evidence type="ECO:0000256" key="2">
    <source>
        <dbReference type="ARBA" id="ARBA00022801"/>
    </source>
</evidence>
<proteinExistence type="predicted"/>
<dbReference type="InterPro" id="IPR000917">
    <property type="entry name" value="Sulfatase_N"/>
</dbReference>
<reference evidence="4 5" key="1">
    <citation type="submission" date="2019-03" db="EMBL/GenBank/DDBJ databases">
        <title>Draft genome sequences of novel Actinobacteria.</title>
        <authorList>
            <person name="Sahin N."/>
            <person name="Ay H."/>
            <person name="Saygin H."/>
        </authorList>
    </citation>
    <scope>NUCLEOTIDE SEQUENCE [LARGE SCALE GENOMIC DNA]</scope>
    <source>
        <strain evidence="4 5">5K138</strain>
    </source>
</reference>
<evidence type="ECO:0000256" key="1">
    <source>
        <dbReference type="ARBA" id="ARBA00022723"/>
    </source>
</evidence>
<dbReference type="PANTHER" id="PTHR45953:SF1">
    <property type="entry name" value="IDURONATE 2-SULFATASE"/>
    <property type="match status" value="1"/>
</dbReference>
<dbReference type="GO" id="GO:0008484">
    <property type="term" value="F:sulfuric ester hydrolase activity"/>
    <property type="evidence" value="ECO:0007669"/>
    <property type="project" value="TreeGrafter"/>
</dbReference>
<dbReference type="OrthoDB" id="9777306at2"/>
<keyword evidence="1" id="KW-0479">Metal-binding</keyword>